<dbReference type="Pfam" id="PF13379">
    <property type="entry name" value="NMT1_2"/>
    <property type="match status" value="1"/>
</dbReference>
<accession>A0A1M5CKT6</accession>
<gene>
    <name evidence="1" type="ORF">SAMN05444405_11077</name>
</gene>
<dbReference type="AlphaFoldDB" id="A0A1M5CKT6"/>
<evidence type="ECO:0000313" key="2">
    <source>
        <dbReference type="Proteomes" id="UP000184509"/>
    </source>
</evidence>
<dbReference type="Proteomes" id="UP000184509">
    <property type="component" value="Unassembled WGS sequence"/>
</dbReference>
<dbReference type="OrthoDB" id="9815602at2"/>
<keyword evidence="2" id="KW-1185">Reference proteome</keyword>
<protein>
    <submittedName>
        <fullName evidence="1">NitT/TauT family transport system substrate-binding protein</fullName>
    </submittedName>
</protein>
<dbReference type="Gene3D" id="3.40.190.10">
    <property type="entry name" value="Periplasmic binding protein-like II"/>
    <property type="match status" value="2"/>
</dbReference>
<dbReference type="PROSITE" id="PS51257">
    <property type="entry name" value="PROKAR_LIPOPROTEIN"/>
    <property type="match status" value="1"/>
</dbReference>
<name>A0A1M5CKT6_9BACE</name>
<dbReference type="RefSeq" id="WP_073401955.1">
    <property type="nucleotide sequence ID" value="NZ_FQTV01000010.1"/>
</dbReference>
<organism evidence="1 2">
    <name type="scientific">Bacteroides luti</name>
    <dbReference type="NCBI Taxonomy" id="1297750"/>
    <lineage>
        <taxon>Bacteria</taxon>
        <taxon>Pseudomonadati</taxon>
        <taxon>Bacteroidota</taxon>
        <taxon>Bacteroidia</taxon>
        <taxon>Bacteroidales</taxon>
        <taxon>Bacteroidaceae</taxon>
        <taxon>Bacteroides</taxon>
    </lineage>
</organism>
<dbReference type="EMBL" id="FQTV01000010">
    <property type="protein sequence ID" value="SHF55323.1"/>
    <property type="molecule type" value="Genomic_DNA"/>
</dbReference>
<proteinExistence type="predicted"/>
<dbReference type="STRING" id="1297750.SAMN05444405_11077"/>
<dbReference type="SUPFAM" id="SSF53850">
    <property type="entry name" value="Periplasmic binding protein-like II"/>
    <property type="match status" value="1"/>
</dbReference>
<sequence length="316" mass="35331">MKKYIFIVSIILTTSFFISCKGKEKVVDKNELQEINLGVMQSMDYVPFTVAQKQGIYDSLGLKVNFIKYLSSSDLEHEFKLGKLDGAITDLTRAIALQANGSKLKVIMKNDGILYLIAGKESGIKKLTDLRKMNVGVSENTITDFSTDIALKAANILTVNVNKPNISKITVRLEMLQNGQIDAAFFPDPYATIAIRDGHKSLESTKDLGINATATLFSENAIKDKNNEIMALILGYNLGINFIKSHPKNEWIETLSEDFDLARSVVKQIPLPDYHRAELPKIKDIKASIGWLKIKQLIPEDYNEKNLVDSTFVNQP</sequence>
<dbReference type="PANTHER" id="PTHR30024">
    <property type="entry name" value="ALIPHATIC SULFONATES-BINDING PROTEIN-RELATED"/>
    <property type="match status" value="1"/>
</dbReference>
<reference evidence="1 2" key="1">
    <citation type="submission" date="2016-11" db="EMBL/GenBank/DDBJ databases">
        <authorList>
            <person name="Jaros S."/>
            <person name="Januszkiewicz K."/>
            <person name="Wedrychowicz H."/>
        </authorList>
    </citation>
    <scope>NUCLEOTIDE SEQUENCE [LARGE SCALE GENOMIC DNA]</scope>
    <source>
        <strain evidence="1 2">DSM 26991</strain>
    </source>
</reference>
<evidence type="ECO:0000313" key="1">
    <source>
        <dbReference type="EMBL" id="SHF55323.1"/>
    </source>
</evidence>